<keyword evidence="9" id="KW-0862">Zinc</keyword>
<comment type="caution">
    <text evidence="13">The sequence shown here is derived from an EMBL/GenBank/DDBJ whole genome shotgun (WGS) entry which is preliminary data.</text>
</comment>
<evidence type="ECO:0000256" key="4">
    <source>
        <dbReference type="ARBA" id="ARBA00022679"/>
    </source>
</evidence>
<evidence type="ECO:0000256" key="1">
    <source>
        <dbReference type="ARBA" id="ARBA00000900"/>
    </source>
</evidence>
<dbReference type="InterPro" id="IPR051657">
    <property type="entry name" value="RNF168/RNF169_E3_ubiq-ligase"/>
</dbReference>
<organism evidence="13 14">
    <name type="scientific">Euplotes crassus</name>
    <dbReference type="NCBI Taxonomy" id="5936"/>
    <lineage>
        <taxon>Eukaryota</taxon>
        <taxon>Sar</taxon>
        <taxon>Alveolata</taxon>
        <taxon>Ciliophora</taxon>
        <taxon>Intramacronucleata</taxon>
        <taxon>Spirotrichea</taxon>
        <taxon>Hypotrichia</taxon>
        <taxon>Euplotida</taxon>
        <taxon>Euplotidae</taxon>
        <taxon>Moneuplotes</taxon>
    </lineage>
</organism>
<evidence type="ECO:0000256" key="6">
    <source>
        <dbReference type="ARBA" id="ARBA00022763"/>
    </source>
</evidence>
<proteinExistence type="predicted"/>
<dbReference type="AlphaFoldDB" id="A0AAD1XPH1"/>
<evidence type="ECO:0000256" key="3">
    <source>
        <dbReference type="ARBA" id="ARBA00012483"/>
    </source>
</evidence>
<dbReference type="GO" id="GO:0005634">
    <property type="term" value="C:nucleus"/>
    <property type="evidence" value="ECO:0007669"/>
    <property type="project" value="UniProtKB-SubCell"/>
</dbReference>
<evidence type="ECO:0000256" key="2">
    <source>
        <dbReference type="ARBA" id="ARBA00004123"/>
    </source>
</evidence>
<keyword evidence="5" id="KW-0479">Metal-binding</keyword>
<evidence type="ECO:0000259" key="12">
    <source>
        <dbReference type="PROSITE" id="PS50089"/>
    </source>
</evidence>
<protein>
    <recommendedName>
        <fullName evidence="3">RING-type E3 ubiquitin transferase</fullName>
        <ecNumber evidence="3">2.3.2.27</ecNumber>
    </recommendedName>
</protein>
<dbReference type="SMART" id="SM00184">
    <property type="entry name" value="RING"/>
    <property type="match status" value="1"/>
</dbReference>
<keyword evidence="8" id="KW-0833">Ubl conjugation pathway</keyword>
<keyword evidence="14" id="KW-1185">Reference proteome</keyword>
<keyword evidence="7 11" id="KW-0863">Zinc-finger</keyword>
<comment type="catalytic activity">
    <reaction evidence="1">
        <text>S-ubiquitinyl-[E2 ubiquitin-conjugating enzyme]-L-cysteine + [acceptor protein]-L-lysine = [E2 ubiquitin-conjugating enzyme]-L-cysteine + N(6)-ubiquitinyl-[acceptor protein]-L-lysine.</text>
        <dbReference type="EC" id="2.3.2.27"/>
    </reaction>
</comment>
<dbReference type="SUPFAM" id="SSF57850">
    <property type="entry name" value="RING/U-box"/>
    <property type="match status" value="1"/>
</dbReference>
<dbReference type="EC" id="2.3.2.27" evidence="3"/>
<evidence type="ECO:0000256" key="8">
    <source>
        <dbReference type="ARBA" id="ARBA00022786"/>
    </source>
</evidence>
<accession>A0AAD1XPH1</accession>
<evidence type="ECO:0000256" key="11">
    <source>
        <dbReference type="PROSITE-ProRule" id="PRU00175"/>
    </source>
</evidence>
<dbReference type="PANTHER" id="PTHR23328:SF0">
    <property type="entry name" value="RING-TYPE DOMAIN-CONTAINING PROTEIN"/>
    <property type="match status" value="1"/>
</dbReference>
<dbReference type="PROSITE" id="PS00518">
    <property type="entry name" value="ZF_RING_1"/>
    <property type="match status" value="1"/>
</dbReference>
<comment type="subcellular location">
    <subcellularLocation>
        <location evidence="2">Nucleus</location>
    </subcellularLocation>
</comment>
<dbReference type="Pfam" id="PF13923">
    <property type="entry name" value="zf-C3HC4_2"/>
    <property type="match status" value="1"/>
</dbReference>
<keyword evidence="10" id="KW-0539">Nucleus</keyword>
<dbReference type="PROSITE" id="PS50089">
    <property type="entry name" value="ZF_RING_2"/>
    <property type="match status" value="1"/>
</dbReference>
<evidence type="ECO:0000256" key="5">
    <source>
        <dbReference type="ARBA" id="ARBA00022723"/>
    </source>
</evidence>
<dbReference type="GO" id="GO:0008270">
    <property type="term" value="F:zinc ion binding"/>
    <property type="evidence" value="ECO:0007669"/>
    <property type="project" value="UniProtKB-KW"/>
</dbReference>
<keyword evidence="6" id="KW-0227">DNA damage</keyword>
<gene>
    <name evidence="13" type="ORF">ECRASSUSDP1_LOCUS17774</name>
</gene>
<dbReference type="InterPro" id="IPR001841">
    <property type="entry name" value="Znf_RING"/>
</dbReference>
<dbReference type="Gene3D" id="3.30.40.10">
    <property type="entry name" value="Zinc/RING finger domain, C3HC4 (zinc finger)"/>
    <property type="match status" value="1"/>
</dbReference>
<feature type="domain" description="RING-type" evidence="12">
    <location>
        <begin position="10"/>
        <end position="50"/>
    </location>
</feature>
<keyword evidence="4" id="KW-0808">Transferase</keyword>
<sequence>MESIPEDHICPICSEVLIYPVSTKCKHIYCSKCIHTHLEQEEEKSCPVCRTELVMEKFNPPVIKKLWEIIQEKYPENVESRKGIHYTYLAELRRLKEIRNSIKIHFDYGYTLHTPNVTGKSIFEREARLYICLKDSKINENSLIQNIYFKIDDPPRTRQMKYAPFTTTIKKAYSQFPEYTYYGKPISFIFRAYSCSYYSYMATLD</sequence>
<evidence type="ECO:0000313" key="13">
    <source>
        <dbReference type="EMBL" id="CAI2376404.1"/>
    </source>
</evidence>
<dbReference type="GO" id="GO:0006302">
    <property type="term" value="P:double-strand break repair"/>
    <property type="evidence" value="ECO:0007669"/>
    <property type="project" value="TreeGrafter"/>
</dbReference>
<evidence type="ECO:0000256" key="10">
    <source>
        <dbReference type="ARBA" id="ARBA00023242"/>
    </source>
</evidence>
<reference evidence="13" key="1">
    <citation type="submission" date="2023-07" db="EMBL/GenBank/DDBJ databases">
        <authorList>
            <consortium name="AG Swart"/>
            <person name="Singh M."/>
            <person name="Singh A."/>
            <person name="Seah K."/>
            <person name="Emmerich C."/>
        </authorList>
    </citation>
    <scope>NUCLEOTIDE SEQUENCE</scope>
    <source>
        <strain evidence="13">DP1</strain>
    </source>
</reference>
<evidence type="ECO:0000256" key="7">
    <source>
        <dbReference type="ARBA" id="ARBA00022771"/>
    </source>
</evidence>
<evidence type="ECO:0000256" key="9">
    <source>
        <dbReference type="ARBA" id="ARBA00022833"/>
    </source>
</evidence>
<name>A0AAD1XPH1_EUPCR</name>
<dbReference type="InterPro" id="IPR013083">
    <property type="entry name" value="Znf_RING/FYVE/PHD"/>
</dbReference>
<dbReference type="Proteomes" id="UP001295684">
    <property type="component" value="Unassembled WGS sequence"/>
</dbReference>
<dbReference type="GO" id="GO:0035861">
    <property type="term" value="C:site of double-strand break"/>
    <property type="evidence" value="ECO:0007669"/>
    <property type="project" value="TreeGrafter"/>
</dbReference>
<dbReference type="PANTHER" id="PTHR23328">
    <property type="entry name" value="RING-TYPE DOMAIN-CONTAINING PROTEIN"/>
    <property type="match status" value="1"/>
</dbReference>
<evidence type="ECO:0000313" key="14">
    <source>
        <dbReference type="Proteomes" id="UP001295684"/>
    </source>
</evidence>
<dbReference type="GO" id="GO:0061630">
    <property type="term" value="F:ubiquitin protein ligase activity"/>
    <property type="evidence" value="ECO:0007669"/>
    <property type="project" value="UniProtKB-EC"/>
</dbReference>
<dbReference type="EMBL" id="CAMPGE010017960">
    <property type="protein sequence ID" value="CAI2376404.1"/>
    <property type="molecule type" value="Genomic_DNA"/>
</dbReference>
<dbReference type="InterPro" id="IPR017907">
    <property type="entry name" value="Znf_RING_CS"/>
</dbReference>
<dbReference type="GO" id="GO:0031491">
    <property type="term" value="F:nucleosome binding"/>
    <property type="evidence" value="ECO:0007669"/>
    <property type="project" value="TreeGrafter"/>
</dbReference>